<organism evidence="1 2">
    <name type="scientific">Amphibalanus amphitrite</name>
    <name type="common">Striped barnacle</name>
    <name type="synonym">Balanus amphitrite</name>
    <dbReference type="NCBI Taxonomy" id="1232801"/>
    <lineage>
        <taxon>Eukaryota</taxon>
        <taxon>Metazoa</taxon>
        <taxon>Ecdysozoa</taxon>
        <taxon>Arthropoda</taxon>
        <taxon>Crustacea</taxon>
        <taxon>Multicrustacea</taxon>
        <taxon>Cirripedia</taxon>
        <taxon>Thoracica</taxon>
        <taxon>Thoracicalcarea</taxon>
        <taxon>Balanomorpha</taxon>
        <taxon>Balanoidea</taxon>
        <taxon>Balanidae</taxon>
        <taxon>Amphibalaninae</taxon>
        <taxon>Amphibalanus</taxon>
    </lineage>
</organism>
<dbReference type="Proteomes" id="UP000440578">
    <property type="component" value="Unassembled WGS sequence"/>
</dbReference>
<dbReference type="AlphaFoldDB" id="A0A6A4W8M7"/>
<keyword evidence="2" id="KW-1185">Reference proteome</keyword>
<accession>A0A6A4W8M7</accession>
<evidence type="ECO:0000313" key="2">
    <source>
        <dbReference type="Proteomes" id="UP000440578"/>
    </source>
</evidence>
<protein>
    <submittedName>
        <fullName evidence="1">Uncharacterized protein</fullName>
    </submittedName>
</protein>
<comment type="caution">
    <text evidence="1">The sequence shown here is derived from an EMBL/GenBank/DDBJ whole genome shotgun (WGS) entry which is preliminary data.</text>
</comment>
<dbReference type="EMBL" id="VIIS01001290">
    <property type="protein sequence ID" value="KAF0300124.1"/>
    <property type="molecule type" value="Genomic_DNA"/>
</dbReference>
<proteinExistence type="predicted"/>
<reference evidence="1 2" key="1">
    <citation type="submission" date="2019-07" db="EMBL/GenBank/DDBJ databases">
        <title>Draft genome assembly of a fouling barnacle, Amphibalanus amphitrite (Darwin, 1854): The first reference genome for Thecostraca.</title>
        <authorList>
            <person name="Kim W."/>
        </authorList>
    </citation>
    <scope>NUCLEOTIDE SEQUENCE [LARGE SCALE GENOMIC DNA]</scope>
    <source>
        <strain evidence="1">SNU_AA5</strain>
        <tissue evidence="1">Soma without cirri and trophi</tissue>
    </source>
</reference>
<name>A0A6A4W8M7_AMPAM</name>
<sequence>MHSLQAPTDRATQLGHEFGAMLAGMPEDFLRMVISRRRAGGGGADDMFKILTDMEARLSQLSPGALERFTDYSSRSVQSYLCGLCPVRQVLTEMEAALRLDESLQRARHTDDRWRHLWQVDELVHMKPLKDRSFAYDLDLVLSIPGVAWPDGALEAYRSRQQFTGCVNRSMVQRLTATKLYMVAAGFKRSPSAEAPVALFLLAAGSTC</sequence>
<gene>
    <name evidence="1" type="ORF">FJT64_027301</name>
</gene>
<evidence type="ECO:0000313" key="1">
    <source>
        <dbReference type="EMBL" id="KAF0300124.1"/>
    </source>
</evidence>